<protein>
    <submittedName>
        <fullName evidence="3">Putative methyltransferase</fullName>
    </submittedName>
</protein>
<organism evidence="3 4">
    <name type="scientific">Streptomyces clavuligerus</name>
    <dbReference type="NCBI Taxonomy" id="1901"/>
    <lineage>
        <taxon>Bacteria</taxon>
        <taxon>Bacillati</taxon>
        <taxon>Actinomycetota</taxon>
        <taxon>Actinomycetes</taxon>
        <taxon>Kitasatosporales</taxon>
        <taxon>Streptomycetaceae</taxon>
        <taxon>Streptomyces</taxon>
    </lineage>
</organism>
<gene>
    <name evidence="3" type="ORF">SCLAV_p0007</name>
</gene>
<name>B5GVW0_STRCL</name>
<keyword evidence="3" id="KW-0489">Methyltransferase</keyword>
<dbReference type="OrthoDB" id="3469983at2"/>
<evidence type="ECO:0000259" key="2">
    <source>
        <dbReference type="Pfam" id="PF08242"/>
    </source>
</evidence>
<proteinExistence type="predicted"/>
<keyword evidence="3" id="KW-0614">Plasmid</keyword>
<dbReference type="Pfam" id="PF08242">
    <property type="entry name" value="Methyltransf_12"/>
    <property type="match status" value="1"/>
</dbReference>
<keyword evidence="3" id="KW-0808">Transferase</keyword>
<evidence type="ECO:0000256" key="1">
    <source>
        <dbReference type="SAM" id="MobiDB-lite"/>
    </source>
</evidence>
<keyword evidence="4" id="KW-1185">Reference proteome</keyword>
<dbReference type="InterPro" id="IPR029063">
    <property type="entry name" value="SAM-dependent_MTases_sf"/>
</dbReference>
<dbReference type="PANTHER" id="PTHR43591">
    <property type="entry name" value="METHYLTRANSFERASE"/>
    <property type="match status" value="1"/>
</dbReference>
<dbReference type="Gene3D" id="3.40.50.150">
    <property type="entry name" value="Vaccinia Virus protein VP39"/>
    <property type="match status" value="1"/>
</dbReference>
<dbReference type="eggNOG" id="COG2226">
    <property type="taxonomic scope" value="Bacteria"/>
</dbReference>
<dbReference type="PANTHER" id="PTHR43591:SF24">
    <property type="entry name" value="2-METHOXY-6-POLYPRENYL-1,4-BENZOQUINOL METHYLASE, MITOCHONDRIAL"/>
    <property type="match status" value="1"/>
</dbReference>
<dbReference type="EMBL" id="CM000914">
    <property type="protein sequence ID" value="EFG03502.2"/>
    <property type="molecule type" value="Genomic_DNA"/>
</dbReference>
<feature type="domain" description="Methyltransferase type 12" evidence="2">
    <location>
        <begin position="67"/>
        <end position="156"/>
    </location>
</feature>
<accession>B5GVW0</accession>
<reference evidence="3 4" key="1">
    <citation type="journal article" date="2010" name="Genome Biol. Evol.">
        <title>The sequence of a 1.8-mb bacterial linear plasmid reveals a rich evolutionary reservoir of secondary metabolic pathways.</title>
        <authorList>
            <person name="Medema M.H."/>
            <person name="Trefzer A."/>
            <person name="Kovalchuk A."/>
            <person name="van den Berg M."/>
            <person name="Mueller U."/>
            <person name="Heijne W."/>
            <person name="Wu L."/>
            <person name="Alam M.T."/>
            <person name="Ronning C.M."/>
            <person name="Nierman W.C."/>
            <person name="Bovenberg R.A.L."/>
            <person name="Breitling R."/>
            <person name="Takano E."/>
        </authorList>
    </citation>
    <scope>NUCLEOTIDE SEQUENCE [LARGE SCALE GENOMIC DNA]</scope>
    <source>
        <strain evidence="4">ATCC 27064 / DSM 738 / JCM 4710 / NBRC 13307 / NCIMB 12785 / NRRL 3585 / VKM Ac-602</strain>
        <plasmid evidence="3">pSCL4</plasmid>
    </source>
</reference>
<dbReference type="GeneID" id="93733281"/>
<dbReference type="SUPFAM" id="SSF53335">
    <property type="entry name" value="S-adenosyl-L-methionine-dependent methyltransferases"/>
    <property type="match status" value="1"/>
</dbReference>
<evidence type="ECO:0000313" key="4">
    <source>
        <dbReference type="Proteomes" id="UP000002357"/>
    </source>
</evidence>
<dbReference type="GO" id="GO:0032259">
    <property type="term" value="P:methylation"/>
    <property type="evidence" value="ECO:0007669"/>
    <property type="project" value="UniProtKB-KW"/>
</dbReference>
<dbReference type="CDD" id="cd02440">
    <property type="entry name" value="AdoMet_MTases"/>
    <property type="match status" value="1"/>
</dbReference>
<dbReference type="AlphaFoldDB" id="B5GVW0"/>
<dbReference type="RefSeq" id="WP_003955993.1">
    <property type="nucleotide sequence ID" value="NZ_CM000914.1"/>
</dbReference>
<feature type="region of interest" description="Disordered" evidence="1">
    <location>
        <begin position="1"/>
        <end position="21"/>
    </location>
</feature>
<sequence>MTTTRAERPAEPPAEHPAERYGERIFSGADAQEHARLLALAAVLDEESTLALLTPAAGPARPVRRVLELAAGAGTLTRLVLDRLPSAHVTTTDLDPRFLADLRHDRLTVLRHDVTRDELPEAGFDLIHVRYLLHHLPDREAVFARILRWLAPGGRLVIEEPALFSLEASRDPRYRRVSLGALRVLAERLGTDCTDWGRDLARTATAHGLVDVDMRTHVPTVAHDTPMGTFWRLTVDRLATEIAELPDVLPDDVPTVLAALSRPGLQELGMATITVTAHRPTAPPA</sequence>
<evidence type="ECO:0000313" key="3">
    <source>
        <dbReference type="EMBL" id="EFG03502.2"/>
    </source>
</evidence>
<geneLocation type="plasmid" evidence="3 4">
    <name>pSCL4</name>
</geneLocation>
<dbReference type="Proteomes" id="UP000002357">
    <property type="component" value="Plasmid pSCL4"/>
</dbReference>
<dbReference type="InterPro" id="IPR013217">
    <property type="entry name" value="Methyltransf_12"/>
</dbReference>
<dbReference type="GO" id="GO:0008168">
    <property type="term" value="F:methyltransferase activity"/>
    <property type="evidence" value="ECO:0007669"/>
    <property type="project" value="UniProtKB-KW"/>
</dbReference>